<dbReference type="Proteomes" id="UP000238338">
    <property type="component" value="Unassembled WGS sequence"/>
</dbReference>
<feature type="transmembrane region" description="Helical" evidence="1">
    <location>
        <begin position="350"/>
        <end position="371"/>
    </location>
</feature>
<feature type="transmembrane region" description="Helical" evidence="1">
    <location>
        <begin position="56"/>
        <end position="78"/>
    </location>
</feature>
<keyword evidence="1" id="KW-0472">Membrane</keyword>
<feature type="transmembrane region" description="Helical" evidence="1">
    <location>
        <begin position="203"/>
        <end position="223"/>
    </location>
</feature>
<evidence type="ECO:0000313" key="3">
    <source>
        <dbReference type="Proteomes" id="UP000238338"/>
    </source>
</evidence>
<dbReference type="PANTHER" id="PTHR38592:SF3">
    <property type="entry name" value="BLL4819 PROTEIN"/>
    <property type="match status" value="1"/>
</dbReference>
<dbReference type="EMBL" id="PVEP01000003">
    <property type="protein sequence ID" value="PQV57204.1"/>
    <property type="molecule type" value="Genomic_DNA"/>
</dbReference>
<evidence type="ECO:0000313" key="2">
    <source>
        <dbReference type="EMBL" id="PQV57204.1"/>
    </source>
</evidence>
<evidence type="ECO:0000256" key="1">
    <source>
        <dbReference type="SAM" id="Phobius"/>
    </source>
</evidence>
<dbReference type="Pfam" id="PF10129">
    <property type="entry name" value="OpgC_C"/>
    <property type="match status" value="1"/>
</dbReference>
<dbReference type="OrthoDB" id="9775975at2"/>
<name>A0A2S8S8T4_9RHOB</name>
<dbReference type="PANTHER" id="PTHR38592">
    <property type="entry name" value="BLL4819 PROTEIN"/>
    <property type="match status" value="1"/>
</dbReference>
<feature type="transmembrane region" description="Helical" evidence="1">
    <location>
        <begin position="145"/>
        <end position="166"/>
    </location>
</feature>
<feature type="transmembrane region" description="Helical" evidence="1">
    <location>
        <begin position="317"/>
        <end position="338"/>
    </location>
</feature>
<accession>A0A2S8S8T4</accession>
<keyword evidence="1" id="KW-1133">Transmembrane helix</keyword>
<proteinExistence type="predicted"/>
<feature type="transmembrane region" description="Helical" evidence="1">
    <location>
        <begin position="235"/>
        <end position="253"/>
    </location>
</feature>
<keyword evidence="3" id="KW-1185">Reference proteome</keyword>
<feature type="transmembrane region" description="Helical" evidence="1">
    <location>
        <begin position="20"/>
        <end position="36"/>
    </location>
</feature>
<feature type="transmembrane region" description="Helical" evidence="1">
    <location>
        <begin position="90"/>
        <end position="110"/>
    </location>
</feature>
<keyword evidence="1" id="KW-0812">Transmembrane</keyword>
<comment type="caution">
    <text evidence="2">The sequence shown here is derived from an EMBL/GenBank/DDBJ whole genome shotgun (WGS) entry which is preliminary data.</text>
</comment>
<reference evidence="2 3" key="1">
    <citation type="submission" date="2018-02" db="EMBL/GenBank/DDBJ databases">
        <title>Genomic Encyclopedia of Archaeal and Bacterial Type Strains, Phase II (KMG-II): from individual species to whole genera.</title>
        <authorList>
            <person name="Goeker M."/>
        </authorList>
    </citation>
    <scope>NUCLEOTIDE SEQUENCE [LARGE SCALE GENOMIC DNA]</scope>
    <source>
        <strain evidence="2 3">DSM 18921</strain>
    </source>
</reference>
<dbReference type="InterPro" id="IPR014550">
    <property type="entry name" value="UCP028704_OpgC"/>
</dbReference>
<dbReference type="AlphaFoldDB" id="A0A2S8S8T4"/>
<protein>
    <recommendedName>
        <fullName evidence="4">OpgC protein</fullName>
    </recommendedName>
</protein>
<sequence>MPDRSALQSPARQRDGRIDVLRGLALVMIFINHVPGTVFENLTNRNFGFSDAAEGFVMISGISAALAYSGGLSAKPLWPGIAKVWKRAWTLYLTHLFLSFWAIAIVFATWRFGGSITLAQKDNFQFLFSDPYGVLIGVPTLGHQFGYVNILPLYAVLLLAAPALILLGRRWPVWTLAGSVALWFAAGWFRLDLPAYPLPGGWFFNPFSWQLLFVIGLLTGLAMKRGARFVPLRPWLAWLAWGFVILAVVWLKWHALGRAAGTALWWAANHGAPWFFTAFDKTYVSLPRLLHVVALAYAISTIPGFRRAADHPALAPLAVLGRQALPVFAMGTLLSFAARAVKELAVIPSHILDGSLIAGGIVVMIAFAAFLDRNRKPSGGRVATGPALPARA</sequence>
<dbReference type="PIRSF" id="PIRSF028704">
    <property type="entry name" value="UPC028704"/>
    <property type="match status" value="1"/>
</dbReference>
<gene>
    <name evidence="2" type="ORF">LX70_02065</name>
</gene>
<dbReference type="RefSeq" id="WP_105514670.1">
    <property type="nucleotide sequence ID" value="NZ_PVEP01000003.1"/>
</dbReference>
<feature type="transmembrane region" description="Helical" evidence="1">
    <location>
        <begin position="289"/>
        <end position="305"/>
    </location>
</feature>
<feature type="transmembrane region" description="Helical" evidence="1">
    <location>
        <begin position="173"/>
        <end position="191"/>
    </location>
</feature>
<evidence type="ECO:0008006" key="4">
    <source>
        <dbReference type="Google" id="ProtNLM"/>
    </source>
</evidence>
<organism evidence="2 3">
    <name type="scientific">Albidovulum denitrificans</name>
    <dbReference type="NCBI Taxonomy" id="404881"/>
    <lineage>
        <taxon>Bacteria</taxon>
        <taxon>Pseudomonadati</taxon>
        <taxon>Pseudomonadota</taxon>
        <taxon>Alphaproteobacteria</taxon>
        <taxon>Rhodobacterales</taxon>
        <taxon>Paracoccaceae</taxon>
        <taxon>Albidovulum</taxon>
    </lineage>
</organism>